<dbReference type="SUPFAM" id="SSF54001">
    <property type="entry name" value="Cysteine proteinases"/>
    <property type="match status" value="1"/>
</dbReference>
<dbReference type="EMBL" id="AYRZ02000001">
    <property type="protein sequence ID" value="PHT93217.1"/>
    <property type="molecule type" value="Genomic_DNA"/>
</dbReference>
<comment type="caution">
    <text evidence="5">The sequence shown here is derived from an EMBL/GenBank/DDBJ whole genome shotgun (WGS) entry which is preliminary data.</text>
</comment>
<proteinExistence type="inferred from homology"/>
<reference evidence="5 6" key="2">
    <citation type="journal article" date="2017" name="Genome Biol.">
        <title>New reference genome sequences of hot pepper reveal the massive evolution of plant disease-resistance genes by retroduplication.</title>
        <authorList>
            <person name="Kim S."/>
            <person name="Park J."/>
            <person name="Yeom S.I."/>
            <person name="Kim Y.M."/>
            <person name="Seo E."/>
            <person name="Kim K.T."/>
            <person name="Kim M.S."/>
            <person name="Lee J.M."/>
            <person name="Cheong K."/>
            <person name="Shin H.S."/>
            <person name="Kim S.B."/>
            <person name="Han K."/>
            <person name="Lee J."/>
            <person name="Park M."/>
            <person name="Lee H.A."/>
            <person name="Lee H.Y."/>
            <person name="Lee Y."/>
            <person name="Oh S."/>
            <person name="Lee J.H."/>
            <person name="Choi E."/>
            <person name="Choi E."/>
            <person name="Lee S.E."/>
            <person name="Jeon J."/>
            <person name="Kim H."/>
            <person name="Choi G."/>
            <person name="Song H."/>
            <person name="Lee J."/>
            <person name="Lee S.C."/>
            <person name="Kwon J.K."/>
            <person name="Lee H.Y."/>
            <person name="Koo N."/>
            <person name="Hong Y."/>
            <person name="Kim R.W."/>
            <person name="Kang W.H."/>
            <person name="Huh J.H."/>
            <person name="Kang B.C."/>
            <person name="Yang T.J."/>
            <person name="Lee Y.H."/>
            <person name="Bennetzen J.L."/>
            <person name="Choi D."/>
        </authorList>
    </citation>
    <scope>NUCLEOTIDE SEQUENCE [LARGE SCALE GENOMIC DNA]</scope>
    <source>
        <strain evidence="6">cv. CM334</strain>
    </source>
</reference>
<dbReference type="AlphaFoldDB" id="A0A2G3AG62"/>
<organism evidence="5 6">
    <name type="scientific">Capsicum annuum</name>
    <name type="common">Capsicum pepper</name>
    <dbReference type="NCBI Taxonomy" id="4072"/>
    <lineage>
        <taxon>Eukaryota</taxon>
        <taxon>Viridiplantae</taxon>
        <taxon>Streptophyta</taxon>
        <taxon>Embryophyta</taxon>
        <taxon>Tracheophyta</taxon>
        <taxon>Spermatophyta</taxon>
        <taxon>Magnoliopsida</taxon>
        <taxon>eudicotyledons</taxon>
        <taxon>Gunneridae</taxon>
        <taxon>Pentapetalae</taxon>
        <taxon>asterids</taxon>
        <taxon>lamiids</taxon>
        <taxon>Solanales</taxon>
        <taxon>Solanaceae</taxon>
        <taxon>Solanoideae</taxon>
        <taxon>Capsiceae</taxon>
        <taxon>Capsicum</taxon>
    </lineage>
</organism>
<dbReference type="InterPro" id="IPR038765">
    <property type="entry name" value="Papain-like_cys_pep_sf"/>
</dbReference>
<reference evidence="5 6" key="1">
    <citation type="journal article" date="2014" name="Nat. Genet.">
        <title>Genome sequence of the hot pepper provides insights into the evolution of pungency in Capsicum species.</title>
        <authorList>
            <person name="Kim S."/>
            <person name="Park M."/>
            <person name="Yeom S.I."/>
            <person name="Kim Y.M."/>
            <person name="Lee J.M."/>
            <person name="Lee H.A."/>
            <person name="Seo E."/>
            <person name="Choi J."/>
            <person name="Cheong K."/>
            <person name="Kim K.T."/>
            <person name="Jung K."/>
            <person name="Lee G.W."/>
            <person name="Oh S.K."/>
            <person name="Bae C."/>
            <person name="Kim S.B."/>
            <person name="Lee H.Y."/>
            <person name="Kim S.Y."/>
            <person name="Kim M.S."/>
            <person name="Kang B.C."/>
            <person name="Jo Y.D."/>
            <person name="Yang H.B."/>
            <person name="Jeong H.J."/>
            <person name="Kang W.H."/>
            <person name="Kwon J.K."/>
            <person name="Shin C."/>
            <person name="Lim J.Y."/>
            <person name="Park J.H."/>
            <person name="Huh J.H."/>
            <person name="Kim J.S."/>
            <person name="Kim B.D."/>
            <person name="Cohen O."/>
            <person name="Paran I."/>
            <person name="Suh M.C."/>
            <person name="Lee S.B."/>
            <person name="Kim Y.K."/>
            <person name="Shin Y."/>
            <person name="Noh S.J."/>
            <person name="Park J."/>
            <person name="Seo Y.S."/>
            <person name="Kwon S.Y."/>
            <person name="Kim H.A."/>
            <person name="Park J.M."/>
            <person name="Kim H.J."/>
            <person name="Choi S.B."/>
            <person name="Bosland P.W."/>
            <person name="Reeves G."/>
            <person name="Jo S.H."/>
            <person name="Lee B.W."/>
            <person name="Cho H.T."/>
            <person name="Choi H.S."/>
            <person name="Lee M.S."/>
            <person name="Yu Y."/>
            <person name="Do Choi Y."/>
            <person name="Park B.S."/>
            <person name="van Deynze A."/>
            <person name="Ashrafi H."/>
            <person name="Hill T."/>
            <person name="Kim W.T."/>
            <person name="Pai H.S."/>
            <person name="Ahn H.K."/>
            <person name="Yeam I."/>
            <person name="Giovannoni J.J."/>
            <person name="Rose J.K."/>
            <person name="Sorensen I."/>
            <person name="Lee S.J."/>
            <person name="Kim R.W."/>
            <person name="Choi I.Y."/>
            <person name="Choi B.S."/>
            <person name="Lim J.S."/>
            <person name="Lee Y.H."/>
            <person name="Choi D."/>
        </authorList>
    </citation>
    <scope>NUCLEOTIDE SEQUENCE [LARGE SCALE GENOMIC DNA]</scope>
    <source>
        <strain evidence="6">cv. CM334</strain>
    </source>
</reference>
<sequence length="244" mass="27918">MISKRGVIPSKRISYSDTPLEIKAAKRRRKDTSKASSIIKKSRIAMPLSLSCTDVQYAWATEGQHKLKKVNVTATAKEHNITVDNPLNASKDEEKVKPVNLGEQKNYPFEGYCQQQPKVFQNKECLINIIKGFSIPAGLPWYLVDEVYIPINCGDEFHWVLAVVILKERHIRVYDSMSRRRHFGPSYEIQKLAKILPTYLDMSGFLDQKVHTDWSTIEAYRDKMANPFDVQYVDGIAQQIIGSL</sequence>
<dbReference type="InterPro" id="IPR003653">
    <property type="entry name" value="Peptidase_C48_C"/>
</dbReference>
<accession>A0A2G3AG62</accession>
<feature type="domain" description="Ubiquitin-like protease family profile" evidence="4">
    <location>
        <begin position="144"/>
        <end position="240"/>
    </location>
</feature>
<name>A0A2G3AG62_CAPAN</name>
<dbReference type="GO" id="GO:0008234">
    <property type="term" value="F:cysteine-type peptidase activity"/>
    <property type="evidence" value="ECO:0007669"/>
    <property type="project" value="InterPro"/>
</dbReference>
<dbReference type="Proteomes" id="UP000222542">
    <property type="component" value="Unassembled WGS sequence"/>
</dbReference>
<evidence type="ECO:0000313" key="6">
    <source>
        <dbReference type="Proteomes" id="UP000222542"/>
    </source>
</evidence>
<dbReference type="GO" id="GO:0006508">
    <property type="term" value="P:proteolysis"/>
    <property type="evidence" value="ECO:0007669"/>
    <property type="project" value="UniProtKB-KW"/>
</dbReference>
<comment type="similarity">
    <text evidence="1">Belongs to the peptidase C48 family.</text>
</comment>
<evidence type="ECO:0000256" key="3">
    <source>
        <dbReference type="ARBA" id="ARBA00022801"/>
    </source>
</evidence>
<keyword evidence="2" id="KW-0645">Protease</keyword>
<keyword evidence="3" id="KW-0378">Hydrolase</keyword>
<gene>
    <name evidence="5" type="ORF">T459_01099</name>
</gene>
<keyword evidence="6" id="KW-1185">Reference proteome</keyword>
<dbReference type="PANTHER" id="PTHR31470:SF46">
    <property type="entry name" value="ULP1 PROTEASE FAMILY, C-TERMINAL CATALYTIC DOMAIN CONTAINING PROTEIN"/>
    <property type="match status" value="1"/>
</dbReference>
<evidence type="ECO:0000313" key="5">
    <source>
        <dbReference type="EMBL" id="PHT93217.1"/>
    </source>
</evidence>
<dbReference type="Gramene" id="PHT93217">
    <property type="protein sequence ID" value="PHT93217"/>
    <property type="gene ID" value="T459_01099"/>
</dbReference>
<evidence type="ECO:0000256" key="1">
    <source>
        <dbReference type="ARBA" id="ARBA00005234"/>
    </source>
</evidence>
<dbReference type="Gene3D" id="3.40.395.10">
    <property type="entry name" value="Adenoviral Proteinase, Chain A"/>
    <property type="match status" value="1"/>
</dbReference>
<protein>
    <recommendedName>
        <fullName evidence="4">Ubiquitin-like protease family profile domain-containing protein</fullName>
    </recommendedName>
</protein>
<evidence type="ECO:0000259" key="4">
    <source>
        <dbReference type="Pfam" id="PF02902"/>
    </source>
</evidence>
<evidence type="ECO:0000256" key="2">
    <source>
        <dbReference type="ARBA" id="ARBA00022670"/>
    </source>
</evidence>
<dbReference type="PANTHER" id="PTHR31470">
    <property type="entry name" value="CYSTEINE PROTEINASES SUPERFAMILY PROTEIN-RELATED-RELATED"/>
    <property type="match status" value="1"/>
</dbReference>
<dbReference type="Pfam" id="PF02902">
    <property type="entry name" value="Peptidase_C48"/>
    <property type="match status" value="1"/>
</dbReference>